<keyword evidence="6" id="KW-0949">S-adenosyl-L-methionine</keyword>
<keyword evidence="8" id="KW-0472">Membrane</keyword>
<keyword evidence="3" id="KW-0158">Chromosome</keyword>
<feature type="transmembrane region" description="Helical" evidence="8">
    <location>
        <begin position="91"/>
        <end position="110"/>
    </location>
</feature>
<dbReference type="SMART" id="SM00508">
    <property type="entry name" value="PostSET"/>
    <property type="match status" value="1"/>
</dbReference>
<evidence type="ECO:0000256" key="8">
    <source>
        <dbReference type="SAM" id="Phobius"/>
    </source>
</evidence>
<keyword evidence="5" id="KW-0808">Transferase</keyword>
<dbReference type="SUPFAM" id="SSF82199">
    <property type="entry name" value="SET domain"/>
    <property type="match status" value="1"/>
</dbReference>
<organism evidence="12">
    <name type="scientific">Soboliphyme baturini</name>
    <dbReference type="NCBI Taxonomy" id="241478"/>
    <lineage>
        <taxon>Eukaryota</taxon>
        <taxon>Metazoa</taxon>
        <taxon>Ecdysozoa</taxon>
        <taxon>Nematoda</taxon>
        <taxon>Enoplea</taxon>
        <taxon>Dorylaimia</taxon>
        <taxon>Dioctophymatida</taxon>
        <taxon>Dioctophymatoidea</taxon>
        <taxon>Soboliphymatidae</taxon>
        <taxon>Soboliphyme</taxon>
    </lineage>
</organism>
<dbReference type="InterPro" id="IPR003616">
    <property type="entry name" value="Post-SET_dom"/>
</dbReference>
<evidence type="ECO:0000313" key="11">
    <source>
        <dbReference type="Proteomes" id="UP000270296"/>
    </source>
</evidence>
<dbReference type="WBParaSite" id="SBAD_0000280601-mRNA-1">
    <property type="protein sequence ID" value="SBAD_0000280601-mRNA-1"/>
    <property type="gene ID" value="SBAD_0000280601"/>
</dbReference>
<evidence type="ECO:0000259" key="9">
    <source>
        <dbReference type="PROSITE" id="PS50868"/>
    </source>
</evidence>
<sequence>MGNNSRFMNHSCDPNCRSEVWQVGNDIRIGEELTFHYNLDSTITDLKETKCHCGSKNCRGVIVCLSSLHANFAIDMCHVSNKYAQSENSNIICYMVLPITIIYYLFLWHLTAAP</sequence>
<evidence type="ECO:0000256" key="3">
    <source>
        <dbReference type="ARBA" id="ARBA00022454"/>
    </source>
</evidence>
<dbReference type="GO" id="GO:0005694">
    <property type="term" value="C:chromosome"/>
    <property type="evidence" value="ECO:0007669"/>
    <property type="project" value="UniProtKB-SubCell"/>
</dbReference>
<dbReference type="PANTHER" id="PTHR22884">
    <property type="entry name" value="SET DOMAIN PROTEINS"/>
    <property type="match status" value="1"/>
</dbReference>
<proteinExistence type="predicted"/>
<dbReference type="InterPro" id="IPR001214">
    <property type="entry name" value="SET_dom"/>
</dbReference>
<evidence type="ECO:0000313" key="10">
    <source>
        <dbReference type="EMBL" id="VDO98556.1"/>
    </source>
</evidence>
<dbReference type="InterPro" id="IPR050777">
    <property type="entry name" value="SET2_Histone-Lys_MeTrsfase"/>
</dbReference>
<evidence type="ECO:0000256" key="7">
    <source>
        <dbReference type="ARBA" id="ARBA00023242"/>
    </source>
</evidence>
<dbReference type="GO" id="GO:0032259">
    <property type="term" value="P:methylation"/>
    <property type="evidence" value="ECO:0007669"/>
    <property type="project" value="UniProtKB-KW"/>
</dbReference>
<evidence type="ECO:0000313" key="12">
    <source>
        <dbReference type="WBParaSite" id="SBAD_0000280601-mRNA-1"/>
    </source>
</evidence>
<dbReference type="OrthoDB" id="5792673at2759"/>
<dbReference type="Gene3D" id="2.170.270.10">
    <property type="entry name" value="SET domain"/>
    <property type="match status" value="1"/>
</dbReference>
<dbReference type="GO" id="GO:0008168">
    <property type="term" value="F:methyltransferase activity"/>
    <property type="evidence" value="ECO:0007669"/>
    <property type="project" value="UniProtKB-KW"/>
</dbReference>
<evidence type="ECO:0000256" key="4">
    <source>
        <dbReference type="ARBA" id="ARBA00022603"/>
    </source>
</evidence>
<dbReference type="GO" id="GO:0005634">
    <property type="term" value="C:nucleus"/>
    <property type="evidence" value="ECO:0007669"/>
    <property type="project" value="UniProtKB-SubCell"/>
</dbReference>
<evidence type="ECO:0000256" key="6">
    <source>
        <dbReference type="ARBA" id="ARBA00022691"/>
    </source>
</evidence>
<keyword evidence="11" id="KW-1185">Reference proteome</keyword>
<keyword evidence="4" id="KW-0489">Methyltransferase</keyword>
<comment type="subcellular location">
    <subcellularLocation>
        <location evidence="2">Chromosome</location>
    </subcellularLocation>
    <subcellularLocation>
        <location evidence="1">Nucleus</location>
    </subcellularLocation>
</comment>
<accession>A0A183IGD2</accession>
<dbReference type="AlphaFoldDB" id="A0A183IGD2"/>
<dbReference type="InterPro" id="IPR046341">
    <property type="entry name" value="SET_dom_sf"/>
</dbReference>
<evidence type="ECO:0000256" key="2">
    <source>
        <dbReference type="ARBA" id="ARBA00004286"/>
    </source>
</evidence>
<feature type="domain" description="Post-SET" evidence="9">
    <location>
        <begin position="47"/>
        <end position="63"/>
    </location>
</feature>
<gene>
    <name evidence="10" type="ORF">SBAD_LOCUS2676</name>
</gene>
<name>A0A183IGD2_9BILA</name>
<dbReference type="Proteomes" id="UP000270296">
    <property type="component" value="Unassembled WGS sequence"/>
</dbReference>
<evidence type="ECO:0000256" key="1">
    <source>
        <dbReference type="ARBA" id="ARBA00004123"/>
    </source>
</evidence>
<evidence type="ECO:0000256" key="5">
    <source>
        <dbReference type="ARBA" id="ARBA00022679"/>
    </source>
</evidence>
<protein>
    <submittedName>
        <fullName evidence="12">Post-SET domain-containing protein</fullName>
    </submittedName>
</protein>
<keyword evidence="8" id="KW-0812">Transmembrane</keyword>
<dbReference type="Pfam" id="PF00856">
    <property type="entry name" value="SET"/>
    <property type="match status" value="1"/>
</dbReference>
<dbReference type="PROSITE" id="PS50868">
    <property type="entry name" value="POST_SET"/>
    <property type="match status" value="1"/>
</dbReference>
<keyword evidence="7" id="KW-0539">Nucleus</keyword>
<reference evidence="12" key="1">
    <citation type="submission" date="2016-06" db="UniProtKB">
        <authorList>
            <consortium name="WormBaseParasite"/>
        </authorList>
    </citation>
    <scope>IDENTIFICATION</scope>
</reference>
<reference evidence="10 11" key="2">
    <citation type="submission" date="2018-11" db="EMBL/GenBank/DDBJ databases">
        <authorList>
            <consortium name="Pathogen Informatics"/>
        </authorList>
    </citation>
    <scope>NUCLEOTIDE SEQUENCE [LARGE SCALE GENOMIC DNA]</scope>
</reference>
<dbReference type="EMBL" id="UZAM01007348">
    <property type="protein sequence ID" value="VDO98556.1"/>
    <property type="molecule type" value="Genomic_DNA"/>
</dbReference>
<keyword evidence="8" id="KW-1133">Transmembrane helix</keyword>